<proteinExistence type="predicted"/>
<dbReference type="CDD" id="cd00090">
    <property type="entry name" value="HTH_ARSR"/>
    <property type="match status" value="1"/>
</dbReference>
<accession>H1Z4L2</accession>
<dbReference type="SUPFAM" id="SSF46785">
    <property type="entry name" value="Winged helix' DNA-binding domain"/>
    <property type="match status" value="2"/>
</dbReference>
<evidence type="ECO:0000313" key="4">
    <source>
        <dbReference type="Proteomes" id="UP000005741"/>
    </source>
</evidence>
<dbReference type="InterPro" id="IPR001845">
    <property type="entry name" value="HTH_ArsR_DNA-bd_dom"/>
</dbReference>
<dbReference type="Gene3D" id="1.10.10.10">
    <property type="entry name" value="Winged helix-like DNA-binding domain superfamily/Winged helix DNA-binding domain"/>
    <property type="match status" value="2"/>
</dbReference>
<evidence type="ECO:0000256" key="1">
    <source>
        <dbReference type="SAM" id="Phobius"/>
    </source>
</evidence>
<dbReference type="PANTHER" id="PTHR36216:SF1">
    <property type="entry name" value="HTH ARSR-TYPE DOMAIN-CONTAINING PROTEIN"/>
    <property type="match status" value="1"/>
</dbReference>
<keyword evidence="1" id="KW-0472">Membrane</keyword>
<dbReference type="Pfam" id="PF13412">
    <property type="entry name" value="HTH_24"/>
    <property type="match status" value="1"/>
</dbReference>
<protein>
    <submittedName>
        <fullName evidence="3">Transcriptional regulator, MarR family</fullName>
    </submittedName>
</protein>
<dbReference type="AlphaFoldDB" id="H1Z4L2"/>
<feature type="transmembrane region" description="Helical" evidence="1">
    <location>
        <begin position="50"/>
        <end position="75"/>
    </location>
</feature>
<dbReference type="GO" id="GO:0003700">
    <property type="term" value="F:DNA-binding transcription factor activity"/>
    <property type="evidence" value="ECO:0007669"/>
    <property type="project" value="InterPro"/>
</dbReference>
<dbReference type="InterPro" id="IPR036390">
    <property type="entry name" value="WH_DNA-bd_sf"/>
</dbReference>
<dbReference type="HOGENOM" id="CLU_084118_1_0_2"/>
<dbReference type="InterPro" id="IPR011991">
    <property type="entry name" value="ArsR-like_HTH"/>
</dbReference>
<organism evidence="3 4">
    <name type="scientific">Methanoplanus limicola DSM 2279</name>
    <dbReference type="NCBI Taxonomy" id="937775"/>
    <lineage>
        <taxon>Archaea</taxon>
        <taxon>Methanobacteriati</taxon>
        <taxon>Methanobacteriota</taxon>
        <taxon>Stenosarchaea group</taxon>
        <taxon>Methanomicrobia</taxon>
        <taxon>Methanomicrobiales</taxon>
        <taxon>Methanomicrobiaceae</taxon>
        <taxon>Methanoplanus</taxon>
    </lineage>
</organism>
<gene>
    <name evidence="3" type="ORF">Metlim_2724</name>
</gene>
<reference evidence="3 4" key="1">
    <citation type="submission" date="2011-10" db="EMBL/GenBank/DDBJ databases">
        <title>The Improved High-Quality Draft genome of Methanoplanus limicola DSM 2279.</title>
        <authorList>
            <consortium name="US DOE Joint Genome Institute (JGI-PGF)"/>
            <person name="Lucas S."/>
            <person name="Copeland A."/>
            <person name="Lapidus A."/>
            <person name="Glavina del Rio T."/>
            <person name="Dalin E."/>
            <person name="Tice H."/>
            <person name="Bruce D."/>
            <person name="Goodwin L."/>
            <person name="Pitluck S."/>
            <person name="Peters L."/>
            <person name="Mikhailova N."/>
            <person name="Lu M."/>
            <person name="Kyrpides N."/>
            <person name="Mavromatis K."/>
            <person name="Ivanova N."/>
            <person name="Markowitz V."/>
            <person name="Cheng J.-F."/>
            <person name="Hugenholtz P."/>
            <person name="Woyke T."/>
            <person name="Wu D."/>
            <person name="Wirth R."/>
            <person name="Brambilla E.-M."/>
            <person name="Klenk H.-P."/>
            <person name="Eisen J.A."/>
        </authorList>
    </citation>
    <scope>NUCLEOTIDE SEQUENCE [LARGE SCALE GENOMIC DNA]</scope>
    <source>
        <strain evidence="3 4">DSM 2279</strain>
    </source>
</reference>
<keyword evidence="4" id="KW-1185">Reference proteome</keyword>
<dbReference type="Pfam" id="PF01022">
    <property type="entry name" value="HTH_5"/>
    <property type="match status" value="1"/>
</dbReference>
<dbReference type="PANTHER" id="PTHR36216">
    <property type="entry name" value="TRANSCRIPTIONAL REGULATOR, TRMB"/>
    <property type="match status" value="1"/>
</dbReference>
<keyword evidence="1" id="KW-0812">Transmembrane</keyword>
<name>H1Z4L2_9EURY</name>
<dbReference type="STRING" id="937775.Metlim_2724"/>
<dbReference type="Proteomes" id="UP000005741">
    <property type="component" value="Chromosome"/>
</dbReference>
<dbReference type="InterPro" id="IPR036388">
    <property type="entry name" value="WH-like_DNA-bd_sf"/>
</dbReference>
<dbReference type="FunCoup" id="H1Z4L2">
    <property type="interactions" value="4"/>
</dbReference>
<dbReference type="EMBL" id="CM001436">
    <property type="protein sequence ID" value="EHQ36760.1"/>
    <property type="molecule type" value="Genomic_DNA"/>
</dbReference>
<evidence type="ECO:0000313" key="3">
    <source>
        <dbReference type="EMBL" id="EHQ36760.1"/>
    </source>
</evidence>
<dbReference type="InParanoid" id="H1Z4L2"/>
<keyword evidence="1" id="KW-1133">Transmembrane helix</keyword>
<feature type="domain" description="HTH arsR-type" evidence="2">
    <location>
        <begin position="84"/>
        <end position="124"/>
    </location>
</feature>
<evidence type="ECO:0000259" key="2">
    <source>
        <dbReference type="Pfam" id="PF01022"/>
    </source>
</evidence>
<sequence>MFVIIILSSFSSAVSGEYIVTPYSNEYPEDMPGVDFSGADGNETFADLPLWVQVSEIVCLIFSLFAIIKYLPVLIGKTKTYRKNPKRNLILDYISENPGATLSDIERSLMINRGTLRYHIDILNSSHKISIMHRGNKAHLFYNSGRYSENQKKAIVISGNEAAMRIISIIDNNPGITNKQIAVILGVNKGTVTYHIRKLKEAETILEEKAGTQKMYSINSVLSSKLKN</sequence>